<comment type="caution">
    <text evidence="1">The sequence shown here is derived from an EMBL/GenBank/DDBJ whole genome shotgun (WGS) entry which is preliminary data.</text>
</comment>
<organism evidence="1 2">
    <name type="scientific">Microbacterium enclense</name>
    <dbReference type="NCBI Taxonomy" id="993073"/>
    <lineage>
        <taxon>Bacteria</taxon>
        <taxon>Bacillati</taxon>
        <taxon>Actinomycetota</taxon>
        <taxon>Actinomycetes</taxon>
        <taxon>Micrococcales</taxon>
        <taxon>Microbacteriaceae</taxon>
        <taxon>Microbacterium</taxon>
    </lineage>
</organism>
<dbReference type="Proteomes" id="UP000285970">
    <property type="component" value="Unassembled WGS sequence"/>
</dbReference>
<dbReference type="OrthoDB" id="5080461at2"/>
<reference evidence="1 2" key="1">
    <citation type="journal article" date="2018" name="Front. Microbiol.">
        <title>Novel Insights Into Bacterial Dimethylsulfoniopropionate Catabolism in the East China Sea.</title>
        <authorList>
            <person name="Liu J."/>
            <person name="Liu J."/>
            <person name="Zhang S.H."/>
            <person name="Liang J."/>
            <person name="Lin H."/>
            <person name="Song D."/>
            <person name="Yang G.P."/>
            <person name="Todd J.D."/>
            <person name="Zhang X.H."/>
        </authorList>
    </citation>
    <scope>NUCLEOTIDE SEQUENCE [LARGE SCALE GENOMIC DNA]</scope>
    <source>
        <strain evidence="1 2">ZYFD042</strain>
    </source>
</reference>
<dbReference type="NCBIfam" id="NF046112">
    <property type="entry name" value="MSMEG_6209_Nter"/>
    <property type="match status" value="1"/>
</dbReference>
<sequence>MRENEDFDPEQTVADIENRVQDRFPDAEPALVHEEAVAAVDQYADAPVKDFVDIIAEREARARVDEALSED</sequence>
<proteinExistence type="predicted"/>
<evidence type="ECO:0000313" key="1">
    <source>
        <dbReference type="EMBL" id="RWR21836.1"/>
    </source>
</evidence>
<dbReference type="RefSeq" id="WP_128216774.1">
    <property type="nucleotide sequence ID" value="NZ_CBDRLV010000009.1"/>
</dbReference>
<dbReference type="AlphaFoldDB" id="A0A3S3L1D2"/>
<name>A0A3S3L1D2_9MICO</name>
<evidence type="ECO:0000313" key="2">
    <source>
        <dbReference type="Proteomes" id="UP000285970"/>
    </source>
</evidence>
<dbReference type="EMBL" id="RBZY01000008">
    <property type="protein sequence ID" value="RWR21836.1"/>
    <property type="molecule type" value="Genomic_DNA"/>
</dbReference>
<protein>
    <submittedName>
        <fullName evidence="1">Uncharacterized protein</fullName>
    </submittedName>
</protein>
<gene>
    <name evidence="1" type="ORF">D8Y23_03450</name>
</gene>
<accession>A0A3S3L1D2</accession>